<evidence type="ECO:0000256" key="1">
    <source>
        <dbReference type="SAM" id="Coils"/>
    </source>
</evidence>
<protein>
    <submittedName>
        <fullName evidence="2">Chromosome partition protein Smc</fullName>
    </submittedName>
</protein>
<sequence>MIPKSLAFKPLDNVKEFINKFILAEKEVQVDALKQNIRTLKEYENLMKETKVKISKLEEILSIFENYEKKDLDLQVNEVLIRKAEFERILEEIEGAKKEFVLLCQSLEQVLKQQNDMDDKLQHETNRYRDLQISLGISESSKLISTLEHKVRQIENNLRNVKARQNRLKEEYGNLKSALKELPREKTLSMTQAQLDSLLDADTSLENKQLLTYNMEVLITKEKRHYEEARYKTTEKIQNLQQHLKVLETEIKSLENKRIPYPHNNMRLKEAIEDAFHKEHLEYSVRILSELLEITDPEWSNAIEGYLNTQRFYLIVDPEGFDIAVQVYNRIRNEVHSVGLVNTSKLKLKENVEQNTLAYLVTSESRHAKAYANYLLSRVIRVDHVEELKQHDIAITKSCMLYQNHAVRKISEDVYRTPYIGVRAIQIQLEQKKKEREELKADLRTLNDQVEMLNSICSSLQKCTFRDIAENLDAPMQERELLADEKKTKDQLEQAKQDPEIIELQLTIGSCEEELRRLEHDKNQLIGKVVLFEDQKKKAESRGKRLLVEKGEKQTELEILENKDSSVFQQGLEKFTEQRVSKSPMEIVNNFSPYEAKLRNERERIARDLFVKQVGYSNTYMRDFGAGVDCIQLYQEEHRQLVGSEIIQYEEQLETAKENCELEFRESFLAKLKEGIDDASLKIRELNKALRGITYGEDSYTFKISENQHKKQLYRMITSDKNLGGSIMTGVMDDEFKDEINDLFSKLSAAEHEGDKVVLEYTDYRNYMDYDIIVERKDGSTQRFSRTYGEKSGGETQTPYYVSIAASFAQLYSQEDTIRIIMLDEAFDKMDDNRIEAMMDFFNSQNFQIICATPSSKMEVIGEKVDTILYTMREGNFVSVERHYL</sequence>
<feature type="coiled-coil region" evidence="1">
    <location>
        <begin position="104"/>
        <end position="178"/>
    </location>
</feature>
<dbReference type="Pfam" id="PF13558">
    <property type="entry name" value="SbcC_Walker_B"/>
    <property type="match status" value="1"/>
</dbReference>
<feature type="coiled-coil region" evidence="1">
    <location>
        <begin position="23"/>
        <end position="60"/>
    </location>
</feature>
<feature type="coiled-coil region" evidence="1">
    <location>
        <begin position="422"/>
        <end position="528"/>
    </location>
</feature>
<name>A0A644Y2I7_9ZZZZ</name>
<dbReference type="SUPFAM" id="SSF52540">
    <property type="entry name" value="P-loop containing nucleoside triphosphate hydrolases"/>
    <property type="match status" value="1"/>
</dbReference>
<gene>
    <name evidence="2" type="primary">smc_29</name>
    <name evidence="2" type="ORF">SDC9_69026</name>
</gene>
<proteinExistence type="predicted"/>
<reference evidence="2" key="1">
    <citation type="submission" date="2019-08" db="EMBL/GenBank/DDBJ databases">
        <authorList>
            <person name="Kucharzyk K."/>
            <person name="Murdoch R.W."/>
            <person name="Higgins S."/>
            <person name="Loffler F."/>
        </authorList>
    </citation>
    <scope>NUCLEOTIDE SEQUENCE</scope>
</reference>
<accession>A0A644Y2I7</accession>
<feature type="coiled-coil region" evidence="1">
    <location>
        <begin position="639"/>
        <end position="689"/>
    </location>
</feature>
<dbReference type="AlphaFoldDB" id="A0A644Y2I7"/>
<comment type="caution">
    <text evidence="2">The sequence shown here is derived from an EMBL/GenBank/DDBJ whole genome shotgun (WGS) entry which is preliminary data.</text>
</comment>
<dbReference type="EMBL" id="VSSQ01003835">
    <property type="protein sequence ID" value="MPM22569.1"/>
    <property type="molecule type" value="Genomic_DNA"/>
</dbReference>
<evidence type="ECO:0000313" key="2">
    <source>
        <dbReference type="EMBL" id="MPM22569.1"/>
    </source>
</evidence>
<keyword evidence="1" id="KW-0175">Coiled coil</keyword>
<dbReference type="Gene3D" id="3.40.50.300">
    <property type="entry name" value="P-loop containing nucleotide triphosphate hydrolases"/>
    <property type="match status" value="1"/>
</dbReference>
<organism evidence="2">
    <name type="scientific">bioreactor metagenome</name>
    <dbReference type="NCBI Taxonomy" id="1076179"/>
    <lineage>
        <taxon>unclassified sequences</taxon>
        <taxon>metagenomes</taxon>
        <taxon>ecological metagenomes</taxon>
    </lineage>
</organism>
<feature type="coiled-coil region" evidence="1">
    <location>
        <begin position="230"/>
        <end position="257"/>
    </location>
</feature>
<dbReference type="InterPro" id="IPR027417">
    <property type="entry name" value="P-loop_NTPase"/>
</dbReference>